<organism evidence="1">
    <name type="scientific">uncultured Poseidoniia archaeon</name>
    <dbReference type="NCBI Taxonomy" id="1697135"/>
    <lineage>
        <taxon>Archaea</taxon>
        <taxon>Methanobacteriati</taxon>
        <taxon>Thermoplasmatota</taxon>
        <taxon>Candidatus Poseidoniia</taxon>
        <taxon>environmental samples</taxon>
    </lineage>
</organism>
<dbReference type="InterPro" id="IPR029062">
    <property type="entry name" value="Class_I_gatase-like"/>
</dbReference>
<name>A0A1B1TEL6_9ARCH</name>
<dbReference type="GO" id="GO:0005829">
    <property type="term" value="C:cytosol"/>
    <property type="evidence" value="ECO:0007669"/>
    <property type="project" value="TreeGrafter"/>
</dbReference>
<dbReference type="InterPro" id="IPR044668">
    <property type="entry name" value="PuuD-like"/>
</dbReference>
<accession>A0A1B1TEL6</accession>
<sequence>MRPLIGITTSVNLRDYETLGQSVVMVPESYSRAVKEAGGIPLLISECEDAEELLDVLDGLIISGGRDINPSLYGEELHEKTIDINEQQDEWEKSLIEGAIERDMPMLCICRGHQLLCAIRGGKLFQHLPTTKGFEKHGETGGKWSNHKIKLSPESLIFDLLGGEVIGNSGHHQGVFDAGDLDVVGRTSDGLIEAVELQSCRFLVSIQWHPEMCGHVEIFERLIQVSSQ</sequence>
<dbReference type="CDD" id="cd01745">
    <property type="entry name" value="GATase1_2"/>
    <property type="match status" value="1"/>
</dbReference>
<dbReference type="PANTHER" id="PTHR43235">
    <property type="entry name" value="GLUTAMINE AMIDOTRANSFERASE PB2B2.05-RELATED"/>
    <property type="match status" value="1"/>
</dbReference>
<dbReference type="Gene3D" id="3.40.50.880">
    <property type="match status" value="1"/>
</dbReference>
<protein>
    <submittedName>
        <fullName evidence="1">Anthranilate synthase component II (TrpG)</fullName>
    </submittedName>
</protein>
<proteinExistence type="predicted"/>
<dbReference type="GO" id="GO:0006598">
    <property type="term" value="P:polyamine catabolic process"/>
    <property type="evidence" value="ECO:0007669"/>
    <property type="project" value="TreeGrafter"/>
</dbReference>
<reference evidence="1" key="2">
    <citation type="journal article" date="2015" name="ISME J.">
        <title>A new class of marine Euryarchaeota group II from the Mediterranean deep chlorophyll maximum.</title>
        <authorList>
            <person name="Martin-Cuadrado A.B."/>
            <person name="Garcia-Heredia I."/>
            <person name="Molto A.G."/>
            <person name="Lopez-Ubeda R."/>
            <person name="Kimes N."/>
            <person name="Lopez-Garcia P."/>
            <person name="Moreira D."/>
            <person name="Rodriguez-Valera F."/>
        </authorList>
    </citation>
    <scope>NUCLEOTIDE SEQUENCE</scope>
</reference>
<dbReference type="InterPro" id="IPR011697">
    <property type="entry name" value="Peptidase_C26"/>
</dbReference>
<dbReference type="PROSITE" id="PS51273">
    <property type="entry name" value="GATASE_TYPE_1"/>
    <property type="match status" value="1"/>
</dbReference>
<dbReference type="SUPFAM" id="SSF52317">
    <property type="entry name" value="Class I glutamine amidotransferase-like"/>
    <property type="match status" value="1"/>
</dbReference>
<evidence type="ECO:0000313" key="1">
    <source>
        <dbReference type="EMBL" id="ANV80719.1"/>
    </source>
</evidence>
<dbReference type="AlphaFoldDB" id="A0A1B1TEL6"/>
<dbReference type="EMBL" id="KP211903">
    <property type="protein sequence ID" value="ANV80719.1"/>
    <property type="molecule type" value="Genomic_DNA"/>
</dbReference>
<dbReference type="PANTHER" id="PTHR43235:SF1">
    <property type="entry name" value="GLUTAMINE AMIDOTRANSFERASE PB2B2.05-RELATED"/>
    <property type="match status" value="1"/>
</dbReference>
<dbReference type="Pfam" id="PF07722">
    <property type="entry name" value="Peptidase_C26"/>
    <property type="match status" value="1"/>
</dbReference>
<dbReference type="GO" id="GO:0033969">
    <property type="term" value="F:gamma-glutamyl-gamma-aminobutyrate hydrolase activity"/>
    <property type="evidence" value="ECO:0007669"/>
    <property type="project" value="TreeGrafter"/>
</dbReference>
<reference evidence="1" key="1">
    <citation type="submission" date="2014-11" db="EMBL/GenBank/DDBJ databases">
        <authorList>
            <person name="Zhu J."/>
            <person name="Qi W."/>
            <person name="Song R."/>
        </authorList>
    </citation>
    <scope>NUCLEOTIDE SEQUENCE</scope>
</reference>